<name>A0A849SGH2_UNCEI</name>
<keyword evidence="2" id="KW-0808">Transferase</keyword>
<protein>
    <submittedName>
        <fullName evidence="2">Glycosyltransferase family 2 protein</fullName>
    </submittedName>
</protein>
<sequence length="281" mass="30942">MIWVIFPAYNEEKVIHPTLLALYHAMKDRNDPYRAVLVDDGSRDRTIQEAERAVADSGGALPLTVLSHEVNKGLGAGLRTGIYWCLDQAADDDVIVTLDADNTHPPAMIPDLVARVRAGADLSVASRYRAGSEVHGVPGYRRALSDVGGFVFKTLYPIPGVRDYTCCFRAYRVPILRRARLVYGDDLCTAKGFEAVMDLLLRLGPLDVKVSEIGFVLDYGERVGQSKMKVMKTIRSTIALLTRRRIERMLKYRPSQVRALEAAGRARLAAAGTPRAAGSRG</sequence>
<accession>A0A849SGH2</accession>
<dbReference type="Gene3D" id="3.90.550.10">
    <property type="entry name" value="Spore Coat Polysaccharide Biosynthesis Protein SpsA, Chain A"/>
    <property type="match status" value="1"/>
</dbReference>
<comment type="caution">
    <text evidence="2">The sequence shown here is derived from an EMBL/GenBank/DDBJ whole genome shotgun (WGS) entry which is preliminary data.</text>
</comment>
<reference evidence="2 3" key="1">
    <citation type="submission" date="2020-04" db="EMBL/GenBank/DDBJ databases">
        <title>Metagenomic profiling of ammonia- and methane-oxidizing microorganisms in a Dutch drinking water treatment plant.</title>
        <authorList>
            <person name="Poghosyan L."/>
            <person name="Leucker S."/>
        </authorList>
    </citation>
    <scope>NUCLEOTIDE SEQUENCE [LARGE SCALE GENOMIC DNA]</scope>
    <source>
        <strain evidence="2">S-RSF-IL-03</strain>
    </source>
</reference>
<dbReference type="CDD" id="cd04179">
    <property type="entry name" value="DPM_DPG-synthase_like"/>
    <property type="match status" value="1"/>
</dbReference>
<dbReference type="GO" id="GO:0016740">
    <property type="term" value="F:transferase activity"/>
    <property type="evidence" value="ECO:0007669"/>
    <property type="project" value="UniProtKB-KW"/>
</dbReference>
<gene>
    <name evidence="2" type="ORF">HOP12_00610</name>
</gene>
<dbReference type="InterPro" id="IPR001173">
    <property type="entry name" value="Glyco_trans_2-like"/>
</dbReference>
<dbReference type="Pfam" id="PF00535">
    <property type="entry name" value="Glycos_transf_2"/>
    <property type="match status" value="1"/>
</dbReference>
<dbReference type="InterPro" id="IPR050256">
    <property type="entry name" value="Glycosyltransferase_2"/>
</dbReference>
<evidence type="ECO:0000259" key="1">
    <source>
        <dbReference type="Pfam" id="PF00535"/>
    </source>
</evidence>
<dbReference type="AlphaFoldDB" id="A0A849SGH2"/>
<dbReference type="InterPro" id="IPR029044">
    <property type="entry name" value="Nucleotide-diphossugar_trans"/>
</dbReference>
<dbReference type="PANTHER" id="PTHR48090">
    <property type="entry name" value="UNDECAPRENYL-PHOSPHATE 4-DEOXY-4-FORMAMIDO-L-ARABINOSE TRANSFERASE-RELATED"/>
    <property type="match status" value="1"/>
</dbReference>
<dbReference type="Proteomes" id="UP000580839">
    <property type="component" value="Unassembled WGS sequence"/>
</dbReference>
<organism evidence="2 3">
    <name type="scientific">Eiseniibacteriota bacterium</name>
    <dbReference type="NCBI Taxonomy" id="2212470"/>
    <lineage>
        <taxon>Bacteria</taxon>
        <taxon>Candidatus Eiseniibacteriota</taxon>
    </lineage>
</organism>
<feature type="domain" description="Glycosyltransferase 2-like" evidence="1">
    <location>
        <begin position="4"/>
        <end position="177"/>
    </location>
</feature>
<evidence type="ECO:0000313" key="2">
    <source>
        <dbReference type="EMBL" id="NOT32653.1"/>
    </source>
</evidence>
<dbReference type="PANTHER" id="PTHR48090:SF7">
    <property type="entry name" value="RFBJ PROTEIN"/>
    <property type="match status" value="1"/>
</dbReference>
<dbReference type="SUPFAM" id="SSF53448">
    <property type="entry name" value="Nucleotide-diphospho-sugar transferases"/>
    <property type="match status" value="1"/>
</dbReference>
<dbReference type="EMBL" id="JABFRW010000007">
    <property type="protein sequence ID" value="NOT32653.1"/>
    <property type="molecule type" value="Genomic_DNA"/>
</dbReference>
<proteinExistence type="predicted"/>
<evidence type="ECO:0000313" key="3">
    <source>
        <dbReference type="Proteomes" id="UP000580839"/>
    </source>
</evidence>